<gene>
    <name evidence="9" type="ORF">PHISCL_07096</name>
</gene>
<dbReference type="PANTHER" id="PTHR43791">
    <property type="entry name" value="PERMEASE-RELATED"/>
    <property type="match status" value="1"/>
</dbReference>
<comment type="similarity">
    <text evidence="2">Belongs to the major facilitator superfamily.</text>
</comment>
<evidence type="ECO:0000256" key="3">
    <source>
        <dbReference type="ARBA" id="ARBA00022448"/>
    </source>
</evidence>
<reference evidence="10" key="1">
    <citation type="submission" date="2017-02" db="EMBL/GenBank/DDBJ databases">
        <authorList>
            <person name="Tafer H."/>
            <person name="Lopandic K."/>
        </authorList>
    </citation>
    <scope>NUCLEOTIDE SEQUENCE [LARGE SCALE GENOMIC DNA]</scope>
    <source>
        <strain evidence="10">CBS 366.77</strain>
    </source>
</reference>
<keyword evidence="10" id="KW-1185">Reference proteome</keyword>
<dbReference type="SUPFAM" id="SSF103473">
    <property type="entry name" value="MFS general substrate transporter"/>
    <property type="match status" value="1"/>
</dbReference>
<name>A0A3A2ZE32_9EURO</name>
<comment type="subcellular location">
    <subcellularLocation>
        <location evidence="1">Membrane</location>
        <topology evidence="1">Multi-pass membrane protein</topology>
    </subcellularLocation>
</comment>
<keyword evidence="3" id="KW-0813">Transport</keyword>
<dbReference type="InterPro" id="IPR020846">
    <property type="entry name" value="MFS_dom"/>
</dbReference>
<evidence type="ECO:0000313" key="9">
    <source>
        <dbReference type="EMBL" id="RJE20573.1"/>
    </source>
</evidence>
<feature type="transmembrane region" description="Helical" evidence="7">
    <location>
        <begin position="118"/>
        <end position="138"/>
    </location>
</feature>
<feature type="transmembrane region" description="Helical" evidence="7">
    <location>
        <begin position="287"/>
        <end position="307"/>
    </location>
</feature>
<protein>
    <submittedName>
        <fullName evidence="9">Major Facilitator Superfamily</fullName>
    </submittedName>
</protein>
<dbReference type="OrthoDB" id="2962993at2759"/>
<accession>A0A3A2ZE32</accession>
<dbReference type="FunFam" id="1.20.1250.20:FF:000057">
    <property type="entry name" value="MFS general substrate transporter"/>
    <property type="match status" value="1"/>
</dbReference>
<organism evidence="9 10">
    <name type="scientific">Aspergillus sclerotialis</name>
    <dbReference type="NCBI Taxonomy" id="2070753"/>
    <lineage>
        <taxon>Eukaryota</taxon>
        <taxon>Fungi</taxon>
        <taxon>Dikarya</taxon>
        <taxon>Ascomycota</taxon>
        <taxon>Pezizomycotina</taxon>
        <taxon>Eurotiomycetes</taxon>
        <taxon>Eurotiomycetidae</taxon>
        <taxon>Eurotiales</taxon>
        <taxon>Aspergillaceae</taxon>
        <taxon>Aspergillus</taxon>
        <taxon>Aspergillus subgen. Polypaecilum</taxon>
    </lineage>
</organism>
<dbReference type="EMBL" id="MVGC01000295">
    <property type="protein sequence ID" value="RJE20573.1"/>
    <property type="molecule type" value="Genomic_DNA"/>
</dbReference>
<evidence type="ECO:0000313" key="10">
    <source>
        <dbReference type="Proteomes" id="UP000266188"/>
    </source>
</evidence>
<feature type="transmembrane region" description="Helical" evidence="7">
    <location>
        <begin position="89"/>
        <end position="111"/>
    </location>
</feature>
<dbReference type="AlphaFoldDB" id="A0A3A2ZE32"/>
<dbReference type="PROSITE" id="PS50850">
    <property type="entry name" value="MFS"/>
    <property type="match status" value="1"/>
</dbReference>
<feature type="transmembrane region" description="Helical" evidence="7">
    <location>
        <begin position="447"/>
        <end position="468"/>
    </location>
</feature>
<feature type="transmembrane region" description="Helical" evidence="7">
    <location>
        <begin position="180"/>
        <end position="200"/>
    </location>
</feature>
<dbReference type="FunFam" id="1.20.1250.20:FF:000013">
    <property type="entry name" value="MFS general substrate transporter"/>
    <property type="match status" value="1"/>
</dbReference>
<keyword evidence="4 7" id="KW-0812">Transmembrane</keyword>
<dbReference type="STRING" id="2070753.A0A3A2ZE32"/>
<feature type="transmembrane region" description="Helical" evidence="7">
    <location>
        <begin position="415"/>
        <end position="435"/>
    </location>
</feature>
<feature type="transmembrane region" description="Helical" evidence="7">
    <location>
        <begin position="351"/>
        <end position="374"/>
    </location>
</feature>
<evidence type="ECO:0000256" key="2">
    <source>
        <dbReference type="ARBA" id="ARBA00008335"/>
    </source>
</evidence>
<dbReference type="PANTHER" id="PTHR43791:SF54">
    <property type="entry name" value="MAJOR FACILITATOR SUPERFAMILY (MFS) PROFILE DOMAIN-CONTAINING PROTEIN-RELATED"/>
    <property type="match status" value="1"/>
</dbReference>
<evidence type="ECO:0000256" key="7">
    <source>
        <dbReference type="SAM" id="Phobius"/>
    </source>
</evidence>
<feature type="transmembrane region" description="Helical" evidence="7">
    <location>
        <begin position="212"/>
        <end position="235"/>
    </location>
</feature>
<dbReference type="InterPro" id="IPR011701">
    <property type="entry name" value="MFS"/>
</dbReference>
<feature type="transmembrane region" description="Helical" evidence="7">
    <location>
        <begin position="380"/>
        <end position="403"/>
    </location>
</feature>
<dbReference type="InterPro" id="IPR036259">
    <property type="entry name" value="MFS_trans_sf"/>
</dbReference>
<proteinExistence type="inferred from homology"/>
<evidence type="ECO:0000256" key="4">
    <source>
        <dbReference type="ARBA" id="ARBA00022692"/>
    </source>
</evidence>
<comment type="caution">
    <text evidence="9">The sequence shown here is derived from an EMBL/GenBank/DDBJ whole genome shotgun (WGS) entry which is preliminary data.</text>
</comment>
<dbReference type="GO" id="GO:0016020">
    <property type="term" value="C:membrane"/>
    <property type="evidence" value="ECO:0007669"/>
    <property type="project" value="UniProtKB-SubCell"/>
</dbReference>
<dbReference type="Pfam" id="PF07690">
    <property type="entry name" value="MFS_1"/>
    <property type="match status" value="1"/>
</dbReference>
<feature type="transmembrane region" description="Helical" evidence="7">
    <location>
        <begin position="144"/>
        <end position="168"/>
    </location>
</feature>
<feature type="transmembrane region" description="Helical" evidence="7">
    <location>
        <begin position="327"/>
        <end position="344"/>
    </location>
</feature>
<dbReference type="GO" id="GO:0022857">
    <property type="term" value="F:transmembrane transporter activity"/>
    <property type="evidence" value="ECO:0007669"/>
    <property type="project" value="InterPro"/>
</dbReference>
<evidence type="ECO:0000259" key="8">
    <source>
        <dbReference type="PROSITE" id="PS50850"/>
    </source>
</evidence>
<dbReference type="Gene3D" id="1.20.1250.20">
    <property type="entry name" value="MFS general substrate transporter like domains"/>
    <property type="match status" value="2"/>
</dbReference>
<feature type="domain" description="Major facilitator superfamily (MFS) profile" evidence="8">
    <location>
        <begin position="52"/>
        <end position="475"/>
    </location>
</feature>
<keyword evidence="6 7" id="KW-0472">Membrane</keyword>
<sequence>MTPSVSAEKSPEKEFIENDRPMHDAYMEYLELCETFQGKRLKKLIRKVDSRIVFPLIMCYLLSYIDRSNVANAKLFGALSDLHMTGQQWNTALSVFFVSYAVMAPVSNMALNKVGARFWVPLLLMLVAVVQICAGVQSSYGGWVAFRFLLGVVEAGIYPGCSVILSTWYSPEEVHTRMAFFYSASSCSGAFSGLLAYAIGGSLDHTWGYRGWRFIYVIEAVATFCMGVIAFFVVIDHPENAGRWISDDERRYLSLRSQFSRGKGTGVSEDSGFSWSAAWESCKSPHVWVLTLIHLLLVTPTYGLSFSLPTMINNLGFSAAKAQAMTAPPYVFACLVCVVSGILADRYQKRMPIICLPSIMSLAGFIIIMVTVRYPNLTGVTLLGIFLAAGGLYPVSPTLNAWISQNQAGASKRAVSIGIVFMGSCLSGLIGSNIYLPDEDPTYPTGFGISIAFIAVGGWACPVLYWLWLKRLNAKRATISEEEIRATYTEEELVQMGDKSPLFRFQT</sequence>
<dbReference type="Proteomes" id="UP000266188">
    <property type="component" value="Unassembled WGS sequence"/>
</dbReference>
<feature type="transmembrane region" description="Helical" evidence="7">
    <location>
        <begin position="48"/>
        <end position="65"/>
    </location>
</feature>
<keyword evidence="5 7" id="KW-1133">Transmembrane helix</keyword>
<evidence type="ECO:0000256" key="1">
    <source>
        <dbReference type="ARBA" id="ARBA00004141"/>
    </source>
</evidence>
<evidence type="ECO:0000256" key="6">
    <source>
        <dbReference type="ARBA" id="ARBA00023136"/>
    </source>
</evidence>
<evidence type="ECO:0000256" key="5">
    <source>
        <dbReference type="ARBA" id="ARBA00022989"/>
    </source>
</evidence>